<reference evidence="3" key="1">
    <citation type="journal article" date="2020" name="Stud. Mycol.">
        <title>101 Dothideomycetes genomes: a test case for predicting lifestyles and emergence of pathogens.</title>
        <authorList>
            <person name="Haridas S."/>
            <person name="Albert R."/>
            <person name="Binder M."/>
            <person name="Bloem J."/>
            <person name="Labutti K."/>
            <person name="Salamov A."/>
            <person name="Andreopoulos B."/>
            <person name="Baker S."/>
            <person name="Barry K."/>
            <person name="Bills G."/>
            <person name="Bluhm B."/>
            <person name="Cannon C."/>
            <person name="Castanera R."/>
            <person name="Culley D."/>
            <person name="Daum C."/>
            <person name="Ezra D."/>
            <person name="Gonzalez J."/>
            <person name="Henrissat B."/>
            <person name="Kuo A."/>
            <person name="Liang C."/>
            <person name="Lipzen A."/>
            <person name="Lutzoni F."/>
            <person name="Magnuson J."/>
            <person name="Mondo S."/>
            <person name="Nolan M."/>
            <person name="Ohm R."/>
            <person name="Pangilinan J."/>
            <person name="Park H.-J."/>
            <person name="Ramirez L."/>
            <person name="Alfaro M."/>
            <person name="Sun H."/>
            <person name="Tritt A."/>
            <person name="Yoshinaga Y."/>
            <person name="Zwiers L.-H."/>
            <person name="Turgeon B."/>
            <person name="Goodwin S."/>
            <person name="Spatafora J."/>
            <person name="Crous P."/>
            <person name="Grigoriev I."/>
        </authorList>
    </citation>
    <scope>NUCLEOTIDE SEQUENCE</scope>
    <source>
        <strain evidence="3">CBS 121410</strain>
    </source>
</reference>
<accession>A0A9P4HXJ6</accession>
<dbReference type="AlphaFoldDB" id="A0A9P4HXJ6"/>
<gene>
    <name evidence="3" type="ORF">K490DRAFT_40309</name>
</gene>
<feature type="compositionally biased region" description="Polar residues" evidence="1">
    <location>
        <begin position="540"/>
        <end position="550"/>
    </location>
</feature>
<dbReference type="CDD" id="cd09917">
    <property type="entry name" value="F-box_SF"/>
    <property type="match status" value="1"/>
</dbReference>
<feature type="domain" description="DUF7892" evidence="2">
    <location>
        <begin position="650"/>
        <end position="817"/>
    </location>
</feature>
<comment type="caution">
    <text evidence="3">The sequence shown here is derived from an EMBL/GenBank/DDBJ whole genome shotgun (WGS) entry which is preliminary data.</text>
</comment>
<evidence type="ECO:0000313" key="4">
    <source>
        <dbReference type="Proteomes" id="UP000799776"/>
    </source>
</evidence>
<dbReference type="Proteomes" id="UP000799776">
    <property type="component" value="Unassembled WGS sequence"/>
</dbReference>
<feature type="compositionally biased region" description="Polar residues" evidence="1">
    <location>
        <begin position="7"/>
        <end position="24"/>
    </location>
</feature>
<evidence type="ECO:0000259" key="2">
    <source>
        <dbReference type="Pfam" id="PF25422"/>
    </source>
</evidence>
<dbReference type="OrthoDB" id="2322499at2759"/>
<dbReference type="SUPFAM" id="SSF81383">
    <property type="entry name" value="F-box domain"/>
    <property type="match status" value="1"/>
</dbReference>
<keyword evidence="4" id="KW-1185">Reference proteome</keyword>
<feature type="region of interest" description="Disordered" evidence="1">
    <location>
        <begin position="825"/>
        <end position="939"/>
    </location>
</feature>
<dbReference type="InterPro" id="IPR057214">
    <property type="entry name" value="DUF7892"/>
</dbReference>
<protein>
    <recommendedName>
        <fullName evidence="2">DUF7892 domain-containing protein</fullName>
    </recommendedName>
</protein>
<proteinExistence type="predicted"/>
<feature type="compositionally biased region" description="Basic and acidic residues" evidence="1">
    <location>
        <begin position="912"/>
        <end position="926"/>
    </location>
</feature>
<feature type="region of interest" description="Disordered" evidence="1">
    <location>
        <begin position="1"/>
        <end position="60"/>
    </location>
</feature>
<dbReference type="EMBL" id="ML978717">
    <property type="protein sequence ID" value="KAF2088242.1"/>
    <property type="molecule type" value="Genomic_DNA"/>
</dbReference>
<evidence type="ECO:0000256" key="1">
    <source>
        <dbReference type="SAM" id="MobiDB-lite"/>
    </source>
</evidence>
<sequence length="963" mass="108379">MDHTWGSVGTPSTHHPYRTSTPQDHWNGRPVAANASWGKRKADDAADAADKRRRVDAPSAATIPSCARLPAQVWQNIFLYLPPVDLGRLLQVNRAFHTYLTQVAEPSNGSQRFPGRLRLLGSETIWSSARKLHFPSLPKPLLTHAEWAMWSLLKSRRCQFCGLMPRDLPALDGIGETGPGSDGVRVVWPFGIRSCALNNASISSLLAAVPFIYVTQDRNIVPSSSATSTPPNVELTRWYYRDHLREIQRQFEDVQAFGHATTEEWYKGLSATGKRKLADADRWERLERKGGAAFQPRSERSIRDANEAKAARKADIERRCQGLNPPIHPNVLRHMKAFQAACQISTPMTDRAWEMLRPRIEAQRSEAEQIEHERAAQMAALQVKLEDRRTQDASIKEVKEVLEREWEETQRPVRERLGAYADEIIDKDWMEGQAVTRENTAQFAAELLIRVRERFYADQCQEDEATLAAGEEIREDPPAGPPTRRLILENMKWVFDNKIKPLTDPYRKELFLCNGEGCEGPPGYPGNMPYGQYPYGGFSQGPSSTPNPESRTPLHFSHVSPGYGQPGPPANGPFPPPSTTSAGYFGNPAYQGPPYAPPAGPYNNNYPSSSFAPPSLVPNYSGGWGVSRPHSSHMVSSAFPPRGGPVPANMHDDEIRVLTDVAREIWTSTSGIRNLPASVRLSVVIHHVVYHFNLRFGIEPSLNLFADALESHASMQDLKSIDNLSCKACAMGFHDHAMPSPSRDQEKISYDVLSLFLHFRSIHVERISSASQGFNINSHFQLDWKRDMVELPDDDLISGLIQSPGINDFKLRIVAEAFPRLFPAPLPHIGTVTSREPSPLGEPVREPTEFRTESAVRPSMAREEPPELRTGSARGFEERASIRPSGDHVPTSDRRSSYPHPGNDRYGPPAPEMEHHEREPRRDSRQRSRRLSPHPDERRSRVYYEEPRYYVSWGFDNQWRSSC</sequence>
<evidence type="ECO:0000313" key="3">
    <source>
        <dbReference type="EMBL" id="KAF2088242.1"/>
    </source>
</evidence>
<feature type="region of interest" description="Disordered" evidence="1">
    <location>
        <begin position="535"/>
        <end position="589"/>
    </location>
</feature>
<name>A0A9P4HXJ6_9PEZI</name>
<dbReference type="Pfam" id="PF25422">
    <property type="entry name" value="DUF7892"/>
    <property type="match status" value="1"/>
</dbReference>
<feature type="compositionally biased region" description="Basic and acidic residues" evidence="1">
    <location>
        <begin position="40"/>
        <end position="56"/>
    </location>
</feature>
<dbReference type="InterPro" id="IPR036047">
    <property type="entry name" value="F-box-like_dom_sf"/>
</dbReference>
<feature type="compositionally biased region" description="Pro residues" evidence="1">
    <location>
        <begin position="566"/>
        <end position="578"/>
    </location>
</feature>
<feature type="compositionally biased region" description="Basic and acidic residues" evidence="1">
    <location>
        <begin position="843"/>
        <end position="867"/>
    </location>
</feature>
<organism evidence="3 4">
    <name type="scientific">Saccharata proteae CBS 121410</name>
    <dbReference type="NCBI Taxonomy" id="1314787"/>
    <lineage>
        <taxon>Eukaryota</taxon>
        <taxon>Fungi</taxon>
        <taxon>Dikarya</taxon>
        <taxon>Ascomycota</taxon>
        <taxon>Pezizomycotina</taxon>
        <taxon>Dothideomycetes</taxon>
        <taxon>Dothideomycetes incertae sedis</taxon>
        <taxon>Botryosphaeriales</taxon>
        <taxon>Saccharataceae</taxon>
        <taxon>Saccharata</taxon>
    </lineage>
</organism>